<comment type="subcellular location">
    <subcellularLocation>
        <location evidence="1">Cell membrane</location>
        <topology evidence="1">Multi-pass membrane protein</topology>
    </subcellularLocation>
</comment>
<reference evidence="9" key="1">
    <citation type="journal article" date="2021" name="PeerJ">
        <title>Extensive microbial diversity within the chicken gut microbiome revealed by metagenomics and culture.</title>
        <authorList>
            <person name="Gilroy R."/>
            <person name="Ravi A."/>
            <person name="Getino M."/>
            <person name="Pursley I."/>
            <person name="Horton D.L."/>
            <person name="Alikhan N.F."/>
            <person name="Baker D."/>
            <person name="Gharbi K."/>
            <person name="Hall N."/>
            <person name="Watson M."/>
            <person name="Adriaenssens E.M."/>
            <person name="Foster-Nyarko E."/>
            <person name="Jarju S."/>
            <person name="Secka A."/>
            <person name="Antonio M."/>
            <person name="Oren A."/>
            <person name="Chaudhuri R.R."/>
            <person name="La Ragione R."/>
            <person name="Hildebrand F."/>
            <person name="Pallen M.J."/>
        </authorList>
    </citation>
    <scope>NUCLEOTIDE SEQUENCE</scope>
    <source>
        <strain evidence="9">ChiHjej13B12-24818</strain>
    </source>
</reference>
<keyword evidence="6" id="KW-0406">Ion transport</keyword>
<evidence type="ECO:0000256" key="3">
    <source>
        <dbReference type="ARBA" id="ARBA00022475"/>
    </source>
</evidence>
<feature type="transmembrane region" description="Helical" evidence="8">
    <location>
        <begin position="38"/>
        <end position="59"/>
    </location>
</feature>
<feature type="transmembrane region" description="Helical" evidence="8">
    <location>
        <begin position="430"/>
        <end position="452"/>
    </location>
</feature>
<organism evidence="9 10">
    <name type="scientific">Candidatus Brachybacterium merdavium</name>
    <dbReference type="NCBI Taxonomy" id="2838513"/>
    <lineage>
        <taxon>Bacteria</taxon>
        <taxon>Bacillati</taxon>
        <taxon>Actinomycetota</taxon>
        <taxon>Actinomycetes</taxon>
        <taxon>Micrococcales</taxon>
        <taxon>Dermabacteraceae</taxon>
        <taxon>Brachybacterium</taxon>
    </lineage>
</organism>
<dbReference type="AlphaFoldDB" id="A0A9D2LBU2"/>
<dbReference type="GO" id="GO:0030001">
    <property type="term" value="P:metal ion transport"/>
    <property type="evidence" value="ECO:0007669"/>
    <property type="project" value="UniProtKB-ARBA"/>
</dbReference>
<keyword evidence="3" id="KW-1003">Cell membrane</keyword>
<feature type="transmembrane region" description="Helical" evidence="8">
    <location>
        <begin position="103"/>
        <end position="124"/>
    </location>
</feature>
<keyword evidence="5 8" id="KW-1133">Transmembrane helix</keyword>
<comment type="caution">
    <text evidence="9">The sequence shown here is derived from an EMBL/GenBank/DDBJ whole genome shotgun (WGS) entry which is preliminary data.</text>
</comment>
<feature type="transmembrane region" description="Helical" evidence="8">
    <location>
        <begin position="150"/>
        <end position="172"/>
    </location>
</feature>
<gene>
    <name evidence="9" type="ORF">H9786_04250</name>
</gene>
<keyword evidence="2" id="KW-0813">Transport</keyword>
<reference evidence="9" key="2">
    <citation type="submission" date="2021-04" db="EMBL/GenBank/DDBJ databases">
        <authorList>
            <person name="Gilroy R."/>
        </authorList>
    </citation>
    <scope>NUCLEOTIDE SEQUENCE</scope>
    <source>
        <strain evidence="9">ChiHjej13B12-24818</strain>
    </source>
</reference>
<feature type="transmembrane region" description="Helical" evidence="8">
    <location>
        <begin position="71"/>
        <end position="91"/>
    </location>
</feature>
<dbReference type="InterPro" id="IPR003445">
    <property type="entry name" value="Cat_transpt"/>
</dbReference>
<keyword evidence="4 8" id="KW-0812">Transmembrane</keyword>
<protein>
    <submittedName>
        <fullName evidence="9">TrkH family potassium uptake protein</fullName>
    </submittedName>
</protein>
<evidence type="ECO:0000256" key="6">
    <source>
        <dbReference type="ARBA" id="ARBA00023065"/>
    </source>
</evidence>
<dbReference type="PANTHER" id="PTHR32024">
    <property type="entry name" value="TRK SYSTEM POTASSIUM UPTAKE PROTEIN TRKG-RELATED"/>
    <property type="match status" value="1"/>
</dbReference>
<evidence type="ECO:0000313" key="10">
    <source>
        <dbReference type="Proteomes" id="UP000823823"/>
    </source>
</evidence>
<evidence type="ECO:0000256" key="5">
    <source>
        <dbReference type="ARBA" id="ARBA00022989"/>
    </source>
</evidence>
<evidence type="ECO:0000256" key="4">
    <source>
        <dbReference type="ARBA" id="ARBA00022692"/>
    </source>
</evidence>
<evidence type="ECO:0000256" key="2">
    <source>
        <dbReference type="ARBA" id="ARBA00022448"/>
    </source>
</evidence>
<evidence type="ECO:0000313" key="9">
    <source>
        <dbReference type="EMBL" id="HJB09732.1"/>
    </source>
</evidence>
<evidence type="ECO:0000256" key="1">
    <source>
        <dbReference type="ARBA" id="ARBA00004651"/>
    </source>
</evidence>
<dbReference type="GO" id="GO:0008324">
    <property type="term" value="F:monoatomic cation transmembrane transporter activity"/>
    <property type="evidence" value="ECO:0007669"/>
    <property type="project" value="InterPro"/>
</dbReference>
<evidence type="ECO:0000256" key="7">
    <source>
        <dbReference type="ARBA" id="ARBA00023136"/>
    </source>
</evidence>
<dbReference type="EMBL" id="DWZH01000034">
    <property type="protein sequence ID" value="HJB09732.1"/>
    <property type="molecule type" value="Genomic_DNA"/>
</dbReference>
<dbReference type="Proteomes" id="UP000823823">
    <property type="component" value="Unassembled WGS sequence"/>
</dbReference>
<sequence>MAERGTGASWRRSPFALRQRPDWTDLRRGPARLSPARLALLVFTALIAIVTALLSLPVAASGGTPTSFVDALFTAVSAICVTGLVTVDTAVHWSPFGLTVIMLAMKVGGLGVLTVASLLSLSVMRRMGLAQRLVTAEETRTERLSEVGGVLRTIVITSTAFEAATFVALVPYMVITDHGLGRSLFLGLFYAISAFNNAGFVPEAVGVEQYLGDPFFSIPIALAVLVGSLGFPVILVVARRWRSPRHWSMHAKLTLVTTAALLVCAWIGYLLIEWSNPATLGGQGVGGKVLAAGFTAVMPRSGGFATLDVGQMSGEALLLTDLLMFIGGGSGSTSGGIKVTTFALLMLSIWAEIRGNPDVEVFGRRIPHETIRQAIGVVVMSAAVVIVATFLLLNLTSFTLDQVLFETLSAFGTVGLSTGITGALPSEAKYVIVACMYVGRLGPMTLGAALALRSRNRLVRLPHERPIVG</sequence>
<feature type="transmembrane region" description="Helical" evidence="8">
    <location>
        <begin position="250"/>
        <end position="272"/>
    </location>
</feature>
<evidence type="ECO:0000256" key="8">
    <source>
        <dbReference type="SAM" id="Phobius"/>
    </source>
</evidence>
<name>A0A9D2LBU2_9MICO</name>
<feature type="transmembrane region" description="Helical" evidence="8">
    <location>
        <begin position="374"/>
        <end position="395"/>
    </location>
</feature>
<feature type="transmembrane region" description="Helical" evidence="8">
    <location>
        <begin position="335"/>
        <end position="353"/>
    </location>
</feature>
<dbReference type="GO" id="GO:0005886">
    <property type="term" value="C:plasma membrane"/>
    <property type="evidence" value="ECO:0007669"/>
    <property type="project" value="UniProtKB-SubCell"/>
</dbReference>
<keyword evidence="7 8" id="KW-0472">Membrane</keyword>
<feature type="transmembrane region" description="Helical" evidence="8">
    <location>
        <begin position="184"/>
        <end position="202"/>
    </location>
</feature>
<dbReference type="PANTHER" id="PTHR32024:SF1">
    <property type="entry name" value="KTR SYSTEM POTASSIUM UPTAKE PROTEIN B"/>
    <property type="match status" value="1"/>
</dbReference>
<proteinExistence type="predicted"/>
<dbReference type="Pfam" id="PF02386">
    <property type="entry name" value="TrkH"/>
    <property type="match status" value="1"/>
</dbReference>
<accession>A0A9D2LBU2</accession>
<feature type="transmembrane region" description="Helical" evidence="8">
    <location>
        <begin position="214"/>
        <end position="238"/>
    </location>
</feature>